<dbReference type="Pfam" id="PF13581">
    <property type="entry name" value="HATPase_c_2"/>
    <property type="match status" value="1"/>
</dbReference>
<evidence type="ECO:0000256" key="7">
    <source>
        <dbReference type="ARBA" id="ARBA00022777"/>
    </source>
</evidence>
<evidence type="ECO:0000256" key="10">
    <source>
        <dbReference type="SAM" id="Coils"/>
    </source>
</evidence>
<dbReference type="InterPro" id="IPR050482">
    <property type="entry name" value="Sensor_HK_TwoCompSys"/>
</dbReference>
<keyword evidence="11" id="KW-0472">Membrane</keyword>
<keyword evidence="11" id="KW-1133">Transmembrane helix</keyword>
<dbReference type="Gene3D" id="1.20.5.1930">
    <property type="match status" value="1"/>
</dbReference>
<dbReference type="InterPro" id="IPR003660">
    <property type="entry name" value="HAMP_dom"/>
</dbReference>
<comment type="catalytic activity">
    <reaction evidence="1">
        <text>ATP + protein L-histidine = ADP + protein N-phospho-L-histidine.</text>
        <dbReference type="EC" id="2.7.13.3"/>
    </reaction>
</comment>
<evidence type="ECO:0000313" key="14">
    <source>
        <dbReference type="Proteomes" id="UP001235760"/>
    </source>
</evidence>
<dbReference type="Proteomes" id="UP001235760">
    <property type="component" value="Unassembled WGS sequence"/>
</dbReference>
<reference evidence="13 14" key="1">
    <citation type="submission" date="2023-08" db="EMBL/GenBank/DDBJ databases">
        <authorList>
            <person name="Roldan D.M."/>
            <person name="Menes R.J."/>
        </authorList>
    </citation>
    <scope>NUCLEOTIDE SEQUENCE [LARGE SCALE GENOMIC DNA]</scope>
    <source>
        <strain evidence="13 14">CCM 2812</strain>
    </source>
</reference>
<evidence type="ECO:0000256" key="2">
    <source>
        <dbReference type="ARBA" id="ARBA00004370"/>
    </source>
</evidence>
<dbReference type="RefSeq" id="WP_305751023.1">
    <property type="nucleotide sequence ID" value="NZ_JAUZEE010000012.1"/>
</dbReference>
<keyword evidence="7 13" id="KW-0418">Kinase</keyword>
<evidence type="ECO:0000256" key="11">
    <source>
        <dbReference type="SAM" id="Phobius"/>
    </source>
</evidence>
<evidence type="ECO:0000256" key="1">
    <source>
        <dbReference type="ARBA" id="ARBA00000085"/>
    </source>
</evidence>
<evidence type="ECO:0000256" key="3">
    <source>
        <dbReference type="ARBA" id="ARBA00012438"/>
    </source>
</evidence>
<dbReference type="PROSITE" id="PS50885">
    <property type="entry name" value="HAMP"/>
    <property type="match status" value="1"/>
</dbReference>
<dbReference type="InterPro" id="IPR036890">
    <property type="entry name" value="HATPase_C_sf"/>
</dbReference>
<keyword evidence="14" id="KW-1185">Reference proteome</keyword>
<dbReference type="PANTHER" id="PTHR24421:SF10">
    <property type="entry name" value="NITRATE_NITRITE SENSOR PROTEIN NARQ"/>
    <property type="match status" value="1"/>
</dbReference>
<organism evidence="13 14">
    <name type="scientific">Leptothrix discophora</name>
    <dbReference type="NCBI Taxonomy" id="89"/>
    <lineage>
        <taxon>Bacteria</taxon>
        <taxon>Pseudomonadati</taxon>
        <taxon>Pseudomonadota</taxon>
        <taxon>Betaproteobacteria</taxon>
        <taxon>Burkholderiales</taxon>
        <taxon>Sphaerotilaceae</taxon>
        <taxon>Leptothrix</taxon>
    </lineage>
</organism>
<evidence type="ECO:0000256" key="6">
    <source>
        <dbReference type="ARBA" id="ARBA00022741"/>
    </source>
</evidence>
<dbReference type="PANTHER" id="PTHR24421">
    <property type="entry name" value="NITRATE/NITRITE SENSOR PROTEIN NARX-RELATED"/>
    <property type="match status" value="1"/>
</dbReference>
<keyword evidence="5" id="KW-0808">Transferase</keyword>
<comment type="subcellular location">
    <subcellularLocation>
        <location evidence="2">Membrane</location>
    </subcellularLocation>
</comment>
<comment type="caution">
    <text evidence="13">The sequence shown here is derived from an EMBL/GenBank/DDBJ whole genome shotgun (WGS) entry which is preliminary data.</text>
</comment>
<keyword evidence="8" id="KW-0067">ATP-binding</keyword>
<keyword evidence="9" id="KW-0902">Two-component regulatory system</keyword>
<dbReference type="Gene3D" id="3.30.565.10">
    <property type="entry name" value="Histidine kinase-like ATPase, C-terminal domain"/>
    <property type="match status" value="1"/>
</dbReference>
<dbReference type="InterPro" id="IPR011712">
    <property type="entry name" value="Sig_transdc_His_kin_sub3_dim/P"/>
</dbReference>
<accession>A0ABT9G7N5</accession>
<dbReference type="GO" id="GO:0016301">
    <property type="term" value="F:kinase activity"/>
    <property type="evidence" value="ECO:0007669"/>
    <property type="project" value="UniProtKB-KW"/>
</dbReference>
<dbReference type="EC" id="2.7.13.3" evidence="3"/>
<feature type="domain" description="HAMP" evidence="12">
    <location>
        <begin position="169"/>
        <end position="223"/>
    </location>
</feature>
<keyword evidence="4" id="KW-0597">Phosphoprotein</keyword>
<feature type="transmembrane region" description="Helical" evidence="11">
    <location>
        <begin position="146"/>
        <end position="166"/>
    </location>
</feature>
<name>A0ABT9G7N5_LEPDI</name>
<evidence type="ECO:0000256" key="5">
    <source>
        <dbReference type="ARBA" id="ARBA00022679"/>
    </source>
</evidence>
<protein>
    <recommendedName>
        <fullName evidence="3">histidine kinase</fullName>
        <ecNumber evidence="3">2.7.13.3</ecNumber>
    </recommendedName>
</protein>
<evidence type="ECO:0000256" key="8">
    <source>
        <dbReference type="ARBA" id="ARBA00022840"/>
    </source>
</evidence>
<proteinExistence type="predicted"/>
<keyword evidence="6" id="KW-0547">Nucleotide-binding</keyword>
<keyword evidence="11" id="KW-0812">Transmembrane</keyword>
<dbReference type="EMBL" id="JAUZEE010000012">
    <property type="protein sequence ID" value="MDP4302481.1"/>
    <property type="molecule type" value="Genomic_DNA"/>
</dbReference>
<dbReference type="Pfam" id="PF07730">
    <property type="entry name" value="HisKA_3"/>
    <property type="match status" value="1"/>
</dbReference>
<dbReference type="CDD" id="cd16917">
    <property type="entry name" value="HATPase_UhpB-NarQ-NarX-like"/>
    <property type="match status" value="1"/>
</dbReference>
<dbReference type="SUPFAM" id="SSF55874">
    <property type="entry name" value="ATPase domain of HSP90 chaperone/DNA topoisomerase II/histidine kinase"/>
    <property type="match status" value="1"/>
</dbReference>
<sequence length="493" mass="53688">MRRAFAAGLVALLLAAVLGLMRVNDNIEEEVDAAMSLASVMARLGTLDQVDDRSALAALRETLQQESLRHLTLHIIDSRGRVVLQPLPPPPDPVALGWLYALHRQTLSSPDGRRASWPVRRPDGRGWIVSLAASHESERIEAINNLAGALALLLGCIGALLLAMAWNVRRAFAPMADLLAAIDRVGQHDHDAVRQLPRMPIRELESVATALRALVQALDRAESERRLLSQQVLTLQEDERHHLARELHDEFGQRLTALRLDAVWLDRRLADQPDQAELQAVVAGMAERCAEVQRDIRDLLVRLRPLGPGDDGGEAGSESGDSGRLPLARLVQLLEGLVSGWQAGAPPGPEPTVWRLVLRQRGHPGMVGDLALPLDPDVAASTRLPRELVLALYRISQEALTNAARHAQAGEVELALTLRLDRRPPVIEWSVRDDGVGLADPAGARPRGNGLGGMQERVWALGGQWSIGHATQDPDGRPRGLALSATLSWRDPA</sequence>
<gene>
    <name evidence="13" type="ORF">Q8X39_17725</name>
</gene>
<dbReference type="InterPro" id="IPR003594">
    <property type="entry name" value="HATPase_dom"/>
</dbReference>
<evidence type="ECO:0000259" key="12">
    <source>
        <dbReference type="PROSITE" id="PS50885"/>
    </source>
</evidence>
<feature type="coiled-coil region" evidence="10">
    <location>
        <begin position="201"/>
        <end position="238"/>
    </location>
</feature>
<evidence type="ECO:0000313" key="13">
    <source>
        <dbReference type="EMBL" id="MDP4302481.1"/>
    </source>
</evidence>
<evidence type="ECO:0000256" key="4">
    <source>
        <dbReference type="ARBA" id="ARBA00022553"/>
    </source>
</evidence>
<evidence type="ECO:0000256" key="9">
    <source>
        <dbReference type="ARBA" id="ARBA00023012"/>
    </source>
</evidence>
<keyword evidence="10" id="KW-0175">Coiled coil</keyword>